<sequence length="243" mass="26693">MSSRESAVFLDHSKPRNQTKVDPRMSSSPLHVFCSMALLLPRWDAHILFAPLLALLFSSWLFELCSCCASLASGDWGRRGQTDRPRKRSPIFATAGDVAPAKCKMPLLSESSAREGEQIPKAKEESQDPGGGRELADRLEGKNAKGESPVKLLHEPPPQYSSECIKCLCRLTGVPRSPNLMLTCAPTSSTDALQVEQLCGAEEEDPRGTCEHDAAVTCAFAKNNSLLNEHTRERSSTRILRKM</sequence>
<feature type="compositionally biased region" description="Basic and acidic residues" evidence="1">
    <location>
        <begin position="11"/>
        <end position="23"/>
    </location>
</feature>
<protein>
    <submittedName>
        <fullName evidence="2">Uncharacterized protein</fullName>
    </submittedName>
</protein>
<feature type="compositionally biased region" description="Basic and acidic residues" evidence="1">
    <location>
        <begin position="134"/>
        <end position="145"/>
    </location>
</feature>
<dbReference type="EMBL" id="LVLJ01001769">
    <property type="protein sequence ID" value="OAE28109.1"/>
    <property type="molecule type" value="Genomic_DNA"/>
</dbReference>
<feature type="region of interest" description="Disordered" evidence="1">
    <location>
        <begin position="1"/>
        <end position="23"/>
    </location>
</feature>
<name>A0A176W528_MARPO</name>
<reference evidence="2" key="1">
    <citation type="submission" date="2016-03" db="EMBL/GenBank/DDBJ databases">
        <title>Mechanisms controlling the formation of the plant cell surface in tip-growing cells are functionally conserved among land plants.</title>
        <authorList>
            <person name="Honkanen S."/>
            <person name="Jones V.A."/>
            <person name="Morieri G."/>
            <person name="Champion C."/>
            <person name="Hetherington A.J."/>
            <person name="Kelly S."/>
            <person name="Saint-Marcoux D."/>
            <person name="Proust H."/>
            <person name="Prescott H."/>
            <person name="Dolan L."/>
        </authorList>
    </citation>
    <scope>NUCLEOTIDE SEQUENCE [LARGE SCALE GENOMIC DNA]</scope>
    <source>
        <tissue evidence="2">Whole gametophyte</tissue>
    </source>
</reference>
<gene>
    <name evidence="2" type="ORF">AXG93_136s1240</name>
</gene>
<dbReference type="Proteomes" id="UP000077202">
    <property type="component" value="Unassembled WGS sequence"/>
</dbReference>
<evidence type="ECO:0000313" key="2">
    <source>
        <dbReference type="EMBL" id="OAE28109.1"/>
    </source>
</evidence>
<feature type="region of interest" description="Disordered" evidence="1">
    <location>
        <begin position="111"/>
        <end position="153"/>
    </location>
</feature>
<accession>A0A176W528</accession>
<dbReference type="AlphaFoldDB" id="A0A176W528"/>
<evidence type="ECO:0000256" key="1">
    <source>
        <dbReference type="SAM" id="MobiDB-lite"/>
    </source>
</evidence>
<organism evidence="2 3">
    <name type="scientific">Marchantia polymorpha subsp. ruderalis</name>
    <dbReference type="NCBI Taxonomy" id="1480154"/>
    <lineage>
        <taxon>Eukaryota</taxon>
        <taxon>Viridiplantae</taxon>
        <taxon>Streptophyta</taxon>
        <taxon>Embryophyta</taxon>
        <taxon>Marchantiophyta</taxon>
        <taxon>Marchantiopsida</taxon>
        <taxon>Marchantiidae</taxon>
        <taxon>Marchantiales</taxon>
        <taxon>Marchantiaceae</taxon>
        <taxon>Marchantia</taxon>
    </lineage>
</organism>
<feature type="compositionally biased region" description="Basic and acidic residues" evidence="1">
    <location>
        <begin position="112"/>
        <end position="126"/>
    </location>
</feature>
<keyword evidence="3" id="KW-1185">Reference proteome</keyword>
<comment type="caution">
    <text evidence="2">The sequence shown here is derived from an EMBL/GenBank/DDBJ whole genome shotgun (WGS) entry which is preliminary data.</text>
</comment>
<proteinExistence type="predicted"/>
<evidence type="ECO:0000313" key="3">
    <source>
        <dbReference type="Proteomes" id="UP000077202"/>
    </source>
</evidence>